<name>A0AA44BF10_9CLOT</name>
<dbReference type="Pfam" id="PF22010">
    <property type="entry name" value="OrtA"/>
    <property type="match status" value="1"/>
</dbReference>
<dbReference type="NCBIfam" id="NF040739">
    <property type="entry name" value="ornith_OrtA"/>
    <property type="match status" value="1"/>
</dbReference>
<dbReference type="InterPro" id="IPR047755">
    <property type="entry name" value="OrtA"/>
</dbReference>
<proteinExistence type="predicted"/>
<evidence type="ECO:0000313" key="1">
    <source>
        <dbReference type="EMBL" id="NBG88725.1"/>
    </source>
</evidence>
<dbReference type="AlphaFoldDB" id="A0AA44BF10"/>
<accession>A0AA44BF10</accession>
<protein>
    <submittedName>
        <fullName evidence="1">2-amino-4-ketopentanoate thiolase</fullName>
    </submittedName>
</protein>
<gene>
    <name evidence="1" type="ORF">ISALK_09450</name>
</gene>
<comment type="caution">
    <text evidence="1">The sequence shown here is derived from an EMBL/GenBank/DDBJ whole genome shotgun (WGS) entry which is preliminary data.</text>
</comment>
<evidence type="ECO:0000313" key="2">
    <source>
        <dbReference type="Proteomes" id="UP000449710"/>
    </source>
</evidence>
<dbReference type="Proteomes" id="UP000449710">
    <property type="component" value="Unassembled WGS sequence"/>
</dbReference>
<reference evidence="1 2" key="1">
    <citation type="submission" date="2019-04" db="EMBL/GenBank/DDBJ databases">
        <title>Isachenkonia alkalipeptolytica gen. nov. sp. nov. a new anaerobic, alkiliphilic organothrophic bacterium capable to reduce synthesized ferrihydrite isolated from a soda lake.</title>
        <authorList>
            <person name="Toshchakov S.V."/>
            <person name="Zavarzina D.G."/>
            <person name="Zhilina T.N."/>
            <person name="Kostrikina N.A."/>
            <person name="Kublanov I.V."/>
        </authorList>
    </citation>
    <scope>NUCLEOTIDE SEQUENCE [LARGE SCALE GENOMIC DNA]</scope>
    <source>
        <strain evidence="1 2">Z-1701</strain>
    </source>
</reference>
<keyword evidence="2" id="KW-1185">Reference proteome</keyword>
<dbReference type="EMBL" id="SUMG01000011">
    <property type="protein sequence ID" value="NBG88725.1"/>
    <property type="molecule type" value="Genomic_DNA"/>
</dbReference>
<organism evidence="1 2">
    <name type="scientific">Isachenkonia alkalipeptolytica</name>
    <dbReference type="NCBI Taxonomy" id="2565777"/>
    <lineage>
        <taxon>Bacteria</taxon>
        <taxon>Bacillati</taxon>
        <taxon>Bacillota</taxon>
        <taxon>Clostridia</taxon>
        <taxon>Eubacteriales</taxon>
        <taxon>Clostridiaceae</taxon>
        <taxon>Isachenkonia</taxon>
    </lineage>
</organism>
<sequence>MKKGNWVRIYDVVLKSSERSPNLPEDTKNVPLEMWNKGFLLEDGIVGEQVKIQTLTDRIVEGKLLEENPTYTHSFGKFVPEILPIGRQLKEILRGGAEDA</sequence>